<dbReference type="Pfam" id="PF00501">
    <property type="entry name" value="AMP-binding"/>
    <property type="match status" value="1"/>
</dbReference>
<dbReference type="InterPro" id="IPR050237">
    <property type="entry name" value="ATP-dep_AMP-bd_enzyme"/>
</dbReference>
<sequence>MNLGMYLARGARQWAERPAVLFRDGALTYRDLELRSNRLAHALKALGLRRGDRVAVVSPNRPEIVELECALYKAGLVKVALNSRLAPQELADALANAEPVACLAGPEHRRMVEEASASLPCLAHRIAFEPGPANEEGGWLSYEDLLAGSPDKHLHEEMRPEELAVLHYTSGSTGKLKAAMQTVGNRYASLRKNVMGRMHATAGDVLMLSGPITHASGMFIQPMLFQGATILLMEGFRPAEYLEAIEKHRVTMAFLVPAMIYALLAEPSLRSRDLSSLRLLSYGAAPMSPARIREAWAAFGPVLAQGYGAGETTGGVVGLGIADHAAAIEGGRDALLSACGRPICESDVQVLDDAGQPVNGDAIGEICVRGPDVFAGYWRAPEQTAQALDADGWLRTGDLARMDAQGYIYIVDRKKEMLVSGGFNVYPSEIESVLAQHPAIYEVCVVGVPDDRWGETVKAVVVLREGARVDDGEIMDFCRGRLADFKRPRSVDFVPHLPKNGNGKLSRKDVREHYWRGRERRVN</sequence>
<dbReference type="PANTHER" id="PTHR43767:SF7">
    <property type="entry name" value="MEDIUM_LONG-CHAIN-FATTY-ACID--COA LIGASE FADD8"/>
    <property type="match status" value="1"/>
</dbReference>
<dbReference type="Proteomes" id="UP001367030">
    <property type="component" value="Unassembled WGS sequence"/>
</dbReference>
<keyword evidence="4" id="KW-1185">Reference proteome</keyword>
<dbReference type="InterPro" id="IPR042099">
    <property type="entry name" value="ANL_N_sf"/>
</dbReference>
<dbReference type="PROSITE" id="PS00455">
    <property type="entry name" value="AMP_BINDING"/>
    <property type="match status" value="1"/>
</dbReference>
<protein>
    <submittedName>
        <fullName evidence="3">AMP-binding protein</fullName>
    </submittedName>
</protein>
<reference evidence="3 4" key="1">
    <citation type="submission" date="2024-03" db="EMBL/GenBank/DDBJ databases">
        <title>Novel species of the genus Variovorax.</title>
        <authorList>
            <person name="Liu Q."/>
            <person name="Xin Y.-H."/>
        </authorList>
    </citation>
    <scope>NUCLEOTIDE SEQUENCE [LARGE SCALE GENOMIC DNA]</scope>
    <source>
        <strain evidence="3 4">KACC 18901</strain>
    </source>
</reference>
<evidence type="ECO:0000259" key="2">
    <source>
        <dbReference type="Pfam" id="PF13193"/>
    </source>
</evidence>
<evidence type="ECO:0000313" key="4">
    <source>
        <dbReference type="Proteomes" id="UP001367030"/>
    </source>
</evidence>
<dbReference type="InterPro" id="IPR025110">
    <property type="entry name" value="AMP-bd_C"/>
</dbReference>
<dbReference type="InterPro" id="IPR020845">
    <property type="entry name" value="AMP-binding_CS"/>
</dbReference>
<evidence type="ECO:0000313" key="3">
    <source>
        <dbReference type="EMBL" id="MEJ8856854.1"/>
    </source>
</evidence>
<dbReference type="InterPro" id="IPR000873">
    <property type="entry name" value="AMP-dep_synth/lig_dom"/>
</dbReference>
<dbReference type="RefSeq" id="WP_340336925.1">
    <property type="nucleotide sequence ID" value="NZ_JBBKZS010000008.1"/>
</dbReference>
<organism evidence="3 4">
    <name type="scientific">Variovorax robiniae</name>
    <dbReference type="NCBI Taxonomy" id="1836199"/>
    <lineage>
        <taxon>Bacteria</taxon>
        <taxon>Pseudomonadati</taxon>
        <taxon>Pseudomonadota</taxon>
        <taxon>Betaproteobacteria</taxon>
        <taxon>Burkholderiales</taxon>
        <taxon>Comamonadaceae</taxon>
        <taxon>Variovorax</taxon>
    </lineage>
</organism>
<dbReference type="Pfam" id="PF13193">
    <property type="entry name" value="AMP-binding_C"/>
    <property type="match status" value="1"/>
</dbReference>
<dbReference type="Gene3D" id="3.30.300.30">
    <property type="match status" value="1"/>
</dbReference>
<dbReference type="Gene3D" id="3.40.50.12780">
    <property type="entry name" value="N-terminal domain of ligase-like"/>
    <property type="match status" value="1"/>
</dbReference>
<feature type="domain" description="AMP-dependent synthetase/ligase" evidence="1">
    <location>
        <begin position="8"/>
        <end position="378"/>
    </location>
</feature>
<dbReference type="SUPFAM" id="SSF56801">
    <property type="entry name" value="Acetyl-CoA synthetase-like"/>
    <property type="match status" value="1"/>
</dbReference>
<proteinExistence type="predicted"/>
<gene>
    <name evidence="3" type="ORF">WKW79_19925</name>
</gene>
<comment type="caution">
    <text evidence="3">The sequence shown here is derived from an EMBL/GenBank/DDBJ whole genome shotgun (WGS) entry which is preliminary data.</text>
</comment>
<name>A0ABU8XB11_9BURK</name>
<dbReference type="PANTHER" id="PTHR43767">
    <property type="entry name" value="LONG-CHAIN-FATTY-ACID--COA LIGASE"/>
    <property type="match status" value="1"/>
</dbReference>
<feature type="domain" description="AMP-binding enzyme C-terminal" evidence="2">
    <location>
        <begin position="429"/>
        <end position="504"/>
    </location>
</feature>
<evidence type="ECO:0000259" key="1">
    <source>
        <dbReference type="Pfam" id="PF00501"/>
    </source>
</evidence>
<dbReference type="EMBL" id="JBBKZS010000008">
    <property type="protein sequence ID" value="MEJ8856854.1"/>
    <property type="molecule type" value="Genomic_DNA"/>
</dbReference>
<dbReference type="InterPro" id="IPR045851">
    <property type="entry name" value="AMP-bd_C_sf"/>
</dbReference>
<accession>A0ABU8XB11</accession>